<dbReference type="AlphaFoldDB" id="K0TFR6"/>
<proteinExistence type="predicted"/>
<evidence type="ECO:0000313" key="2">
    <source>
        <dbReference type="EMBL" id="EJK77583.1"/>
    </source>
</evidence>
<evidence type="ECO:0000256" key="1">
    <source>
        <dbReference type="SAM" id="MobiDB-lite"/>
    </source>
</evidence>
<protein>
    <recommendedName>
        <fullName evidence="4">RING-type domain-containing protein</fullName>
    </recommendedName>
</protein>
<feature type="region of interest" description="Disordered" evidence="1">
    <location>
        <begin position="1"/>
        <end position="33"/>
    </location>
</feature>
<name>K0TFR6_THAOC</name>
<keyword evidence="3" id="KW-1185">Reference proteome</keyword>
<evidence type="ECO:0008006" key="4">
    <source>
        <dbReference type="Google" id="ProtNLM"/>
    </source>
</evidence>
<reference evidence="2 3" key="1">
    <citation type="journal article" date="2012" name="Genome Biol.">
        <title>Genome and low-iron response of an oceanic diatom adapted to chronic iron limitation.</title>
        <authorList>
            <person name="Lommer M."/>
            <person name="Specht M."/>
            <person name="Roy A.S."/>
            <person name="Kraemer L."/>
            <person name="Andreson R."/>
            <person name="Gutowska M.A."/>
            <person name="Wolf J."/>
            <person name="Bergner S.V."/>
            <person name="Schilhabel M.B."/>
            <person name="Klostermeier U.C."/>
            <person name="Beiko R.G."/>
            <person name="Rosenstiel P."/>
            <person name="Hippler M."/>
            <person name="Laroche J."/>
        </authorList>
    </citation>
    <scope>NUCLEOTIDE SEQUENCE [LARGE SCALE GENOMIC DNA]</scope>
    <source>
        <strain evidence="2 3">CCMP1005</strain>
    </source>
</reference>
<evidence type="ECO:0000313" key="3">
    <source>
        <dbReference type="Proteomes" id="UP000266841"/>
    </source>
</evidence>
<dbReference type="Proteomes" id="UP000266841">
    <property type="component" value="Unassembled WGS sequence"/>
</dbReference>
<organism evidence="2 3">
    <name type="scientific">Thalassiosira oceanica</name>
    <name type="common">Marine diatom</name>
    <dbReference type="NCBI Taxonomy" id="159749"/>
    <lineage>
        <taxon>Eukaryota</taxon>
        <taxon>Sar</taxon>
        <taxon>Stramenopiles</taxon>
        <taxon>Ochrophyta</taxon>
        <taxon>Bacillariophyta</taxon>
        <taxon>Coscinodiscophyceae</taxon>
        <taxon>Thalassiosirophycidae</taxon>
        <taxon>Thalassiosirales</taxon>
        <taxon>Thalassiosiraceae</taxon>
        <taxon>Thalassiosira</taxon>
    </lineage>
</organism>
<feature type="compositionally biased region" description="Low complexity" evidence="1">
    <location>
        <begin position="7"/>
        <end position="21"/>
    </location>
</feature>
<gene>
    <name evidence="2" type="ORF">THAOC_00576</name>
</gene>
<sequence length="123" mass="13079">MSDDEAAAAVQAGGRPAGPADADPREAPPAAAAAQNLAERLMSSGHERAEGDVCSICYLYVGLPVHNHSKLNACCLKRLCNGCILAARQRGMLNRCPFAKGHPPLAASRNERRCAEQAQSWLR</sequence>
<accession>K0TFR6</accession>
<comment type="caution">
    <text evidence="2">The sequence shown here is derived from an EMBL/GenBank/DDBJ whole genome shotgun (WGS) entry which is preliminary data.</text>
</comment>
<dbReference type="eggNOG" id="ENOG502SCWM">
    <property type="taxonomic scope" value="Eukaryota"/>
</dbReference>
<dbReference type="EMBL" id="AGNL01000678">
    <property type="protein sequence ID" value="EJK77583.1"/>
    <property type="molecule type" value="Genomic_DNA"/>
</dbReference>
<dbReference type="OrthoDB" id="2270193at2759"/>